<organism evidence="3 4">
    <name type="scientific">Sutterella massiliensis</name>
    <dbReference type="NCBI Taxonomy" id="1816689"/>
    <lineage>
        <taxon>Bacteria</taxon>
        <taxon>Pseudomonadati</taxon>
        <taxon>Pseudomonadota</taxon>
        <taxon>Betaproteobacteria</taxon>
        <taxon>Burkholderiales</taxon>
        <taxon>Sutterellaceae</taxon>
        <taxon>Sutterella</taxon>
    </lineage>
</organism>
<protein>
    <submittedName>
        <fullName evidence="3">Fumarylacetoacetate hydrolase family protein</fullName>
    </submittedName>
</protein>
<dbReference type="PANTHER" id="PTHR11820">
    <property type="entry name" value="ACYLPYRUVASE"/>
    <property type="match status" value="1"/>
</dbReference>
<dbReference type="EMBL" id="JACJJC010000022">
    <property type="protein sequence ID" value="MBM6704835.1"/>
    <property type="molecule type" value="Genomic_DNA"/>
</dbReference>
<dbReference type="PANTHER" id="PTHR11820:SF90">
    <property type="entry name" value="FLUTATHIONE S-TRANSFERASE"/>
    <property type="match status" value="1"/>
</dbReference>
<sequence>MSFLFAPPQQAVIPVQDERYEFFPVRRVYCIARNYRAPGEAQPEAAALGSPLFFMKPADAIVPVADGETFALPFPPMGENLRPELELVACLSKGGSNLTVEEAEAAIWGWCVGFDFARGDLQDAAKRAGAPWETAKVFDRCAPVTHVRPAYRAPMPAPADIYCYVGNEKRQAGNTSQMLRSPAEVIALLSTYWTLEPGDIVFTGTPAGVAPVKRGDRLMGGVNGVGQLKVELV</sequence>
<dbReference type="InterPro" id="IPR036663">
    <property type="entry name" value="Fumarylacetoacetase_C_sf"/>
</dbReference>
<keyword evidence="3" id="KW-0378">Hydrolase</keyword>
<dbReference type="Gene3D" id="3.90.850.10">
    <property type="entry name" value="Fumarylacetoacetase-like, C-terminal domain"/>
    <property type="match status" value="1"/>
</dbReference>
<evidence type="ECO:0000313" key="4">
    <source>
        <dbReference type="Proteomes" id="UP000715095"/>
    </source>
</evidence>
<keyword evidence="4" id="KW-1185">Reference proteome</keyword>
<dbReference type="Pfam" id="PF01557">
    <property type="entry name" value="FAA_hydrolase"/>
    <property type="match status" value="1"/>
</dbReference>
<feature type="domain" description="Fumarylacetoacetase-like C-terminal" evidence="2">
    <location>
        <begin position="28"/>
        <end position="231"/>
    </location>
</feature>
<dbReference type="GO" id="GO:0016787">
    <property type="term" value="F:hydrolase activity"/>
    <property type="evidence" value="ECO:0007669"/>
    <property type="project" value="UniProtKB-KW"/>
</dbReference>
<comment type="caution">
    <text evidence="3">The sequence shown here is derived from an EMBL/GenBank/DDBJ whole genome shotgun (WGS) entry which is preliminary data.</text>
</comment>
<dbReference type="Proteomes" id="UP000715095">
    <property type="component" value="Unassembled WGS sequence"/>
</dbReference>
<proteinExistence type="predicted"/>
<dbReference type="SUPFAM" id="SSF56529">
    <property type="entry name" value="FAH"/>
    <property type="match status" value="1"/>
</dbReference>
<dbReference type="RefSeq" id="WP_205104206.1">
    <property type="nucleotide sequence ID" value="NZ_JACJJC010000022.1"/>
</dbReference>
<keyword evidence="1" id="KW-0479">Metal-binding</keyword>
<name>A0ABS2DU00_9BURK</name>
<evidence type="ECO:0000256" key="1">
    <source>
        <dbReference type="ARBA" id="ARBA00022723"/>
    </source>
</evidence>
<evidence type="ECO:0000259" key="2">
    <source>
        <dbReference type="Pfam" id="PF01557"/>
    </source>
</evidence>
<evidence type="ECO:0000313" key="3">
    <source>
        <dbReference type="EMBL" id="MBM6704835.1"/>
    </source>
</evidence>
<dbReference type="InterPro" id="IPR011234">
    <property type="entry name" value="Fumarylacetoacetase-like_C"/>
</dbReference>
<gene>
    <name evidence="3" type="ORF">H6A60_10125</name>
</gene>
<reference evidence="3 4" key="1">
    <citation type="journal article" date="2021" name="Sci. Rep.">
        <title>The distribution of antibiotic resistance genes in chicken gut microbiota commensals.</title>
        <authorList>
            <person name="Juricova H."/>
            <person name="Matiasovicova J."/>
            <person name="Kubasova T."/>
            <person name="Cejkova D."/>
            <person name="Rychlik I."/>
        </authorList>
    </citation>
    <scope>NUCLEOTIDE SEQUENCE [LARGE SCALE GENOMIC DNA]</scope>
    <source>
        <strain evidence="3 4">An829</strain>
    </source>
</reference>
<accession>A0ABS2DU00</accession>